<dbReference type="InterPro" id="IPR001810">
    <property type="entry name" value="F-box_dom"/>
</dbReference>
<sequence>MDYSGLPNEIIEKIASHHLDTVSQLISFAGVCRSWRSAAVLLRFPPQLLVPATAAADAILSPDVASTGQIHDLVSLTALIALPPPPPPPPSIALPLFPPASNMSDAHGQRDRYLRLHRQFLTSFPVIRQGGGDDDESTSDHDAHCLASKDGWILRSLPARGDGYVRRQIDLYLINPLTGASIPLPPITKPEYAHDVKAIISCSPAEEEDHCHVFTLSTWQNNLLAWCKVGPGGGWTFPPRNCLVRLQDDTPIRDASYSGGNLYLVGEEALWVVHDILKPFSAATGPTVRAFPFSRYMNSLDARSCCRYRSLPHPYLCHLSGGEVRVVIPDYKGKYYGEYLAFHVFKLVVDEACDAGIDEAAKFRSGKNVERGVFWEEGWSLDGHAVFIGAHQSVCLPTNKVAGGSGSDSVINPNGNGIRGDHIYFALNRVCCHRGTFGEANWDGVFDVAGQKFQRFADERYRENKTMHATFWFIPVPWGSTKSRQGRKKRGKKKKKKKQIEGAASQETETFTQ</sequence>
<dbReference type="AlphaFoldDB" id="A0AAV2F4Z4"/>
<dbReference type="CDD" id="cd09917">
    <property type="entry name" value="F-box_SF"/>
    <property type="match status" value="1"/>
</dbReference>
<name>A0AAV2F4Z4_9ROSI</name>
<evidence type="ECO:0000313" key="5">
    <source>
        <dbReference type="Proteomes" id="UP001497516"/>
    </source>
</evidence>
<evidence type="ECO:0008006" key="6">
    <source>
        <dbReference type="Google" id="ProtNLM"/>
    </source>
</evidence>
<keyword evidence="5" id="KW-1185">Reference proteome</keyword>
<dbReference type="InterPro" id="IPR005174">
    <property type="entry name" value="KIB1-4_b-propeller"/>
</dbReference>
<evidence type="ECO:0000259" key="2">
    <source>
        <dbReference type="Pfam" id="PF03478"/>
    </source>
</evidence>
<dbReference type="Pfam" id="PF03478">
    <property type="entry name" value="Beta-prop_KIB1-4"/>
    <property type="match status" value="1"/>
</dbReference>
<reference evidence="4 5" key="1">
    <citation type="submission" date="2024-04" db="EMBL/GenBank/DDBJ databases">
        <authorList>
            <person name="Fracassetti M."/>
        </authorList>
    </citation>
    <scope>NUCLEOTIDE SEQUENCE [LARGE SCALE GENOMIC DNA]</scope>
</reference>
<evidence type="ECO:0000313" key="4">
    <source>
        <dbReference type="EMBL" id="CAL1393043.1"/>
    </source>
</evidence>
<evidence type="ECO:0000256" key="1">
    <source>
        <dbReference type="SAM" id="MobiDB-lite"/>
    </source>
</evidence>
<protein>
    <recommendedName>
        <fullName evidence="6">F-box domain-containing protein</fullName>
    </recommendedName>
</protein>
<dbReference type="InterPro" id="IPR050942">
    <property type="entry name" value="F-box_BR-signaling"/>
</dbReference>
<organism evidence="4 5">
    <name type="scientific">Linum trigynum</name>
    <dbReference type="NCBI Taxonomy" id="586398"/>
    <lineage>
        <taxon>Eukaryota</taxon>
        <taxon>Viridiplantae</taxon>
        <taxon>Streptophyta</taxon>
        <taxon>Embryophyta</taxon>
        <taxon>Tracheophyta</taxon>
        <taxon>Spermatophyta</taxon>
        <taxon>Magnoliopsida</taxon>
        <taxon>eudicotyledons</taxon>
        <taxon>Gunneridae</taxon>
        <taxon>Pentapetalae</taxon>
        <taxon>rosids</taxon>
        <taxon>fabids</taxon>
        <taxon>Malpighiales</taxon>
        <taxon>Linaceae</taxon>
        <taxon>Linum</taxon>
    </lineage>
</organism>
<evidence type="ECO:0000259" key="3">
    <source>
        <dbReference type="Pfam" id="PF12937"/>
    </source>
</evidence>
<feature type="region of interest" description="Disordered" evidence="1">
    <location>
        <begin position="480"/>
        <end position="513"/>
    </location>
</feature>
<proteinExistence type="predicted"/>
<dbReference type="EMBL" id="OZ034819">
    <property type="protein sequence ID" value="CAL1393043.1"/>
    <property type="molecule type" value="Genomic_DNA"/>
</dbReference>
<feature type="domain" description="KIB1-4 beta-propeller" evidence="2">
    <location>
        <begin position="141"/>
        <end position="438"/>
    </location>
</feature>
<dbReference type="Pfam" id="PF12937">
    <property type="entry name" value="F-box-like"/>
    <property type="match status" value="1"/>
</dbReference>
<dbReference type="PANTHER" id="PTHR44259:SF114">
    <property type="entry name" value="OS06G0707300 PROTEIN"/>
    <property type="match status" value="1"/>
</dbReference>
<accession>A0AAV2F4Z4</accession>
<dbReference type="PANTHER" id="PTHR44259">
    <property type="entry name" value="OS07G0183000 PROTEIN-RELATED"/>
    <property type="match status" value="1"/>
</dbReference>
<dbReference type="Gene3D" id="1.20.1280.50">
    <property type="match status" value="1"/>
</dbReference>
<dbReference type="Proteomes" id="UP001497516">
    <property type="component" value="Chromosome 6"/>
</dbReference>
<feature type="compositionally biased region" description="Basic residues" evidence="1">
    <location>
        <begin position="484"/>
        <end position="498"/>
    </location>
</feature>
<feature type="domain" description="F-box" evidence="3">
    <location>
        <begin position="5"/>
        <end position="39"/>
    </location>
</feature>
<gene>
    <name evidence="4" type="ORF">LTRI10_LOCUS33645</name>
</gene>